<protein>
    <submittedName>
        <fullName evidence="1">Uncharacterized protein</fullName>
    </submittedName>
</protein>
<dbReference type="OrthoDB" id="255440at2"/>
<dbReference type="AlphaFoldDB" id="A0A5B1CPR6"/>
<evidence type="ECO:0000313" key="2">
    <source>
        <dbReference type="Proteomes" id="UP000322699"/>
    </source>
</evidence>
<proteinExistence type="predicted"/>
<evidence type="ECO:0000313" key="1">
    <source>
        <dbReference type="EMBL" id="KAA1262566.1"/>
    </source>
</evidence>
<comment type="caution">
    <text evidence="1">The sequence shown here is derived from an EMBL/GenBank/DDBJ whole genome shotgun (WGS) entry which is preliminary data.</text>
</comment>
<gene>
    <name evidence="1" type="ORF">LF1_51330</name>
</gene>
<accession>A0A5B1CPR6</accession>
<dbReference type="EMBL" id="VRLW01000001">
    <property type="protein sequence ID" value="KAA1262566.1"/>
    <property type="molecule type" value="Genomic_DNA"/>
</dbReference>
<dbReference type="Proteomes" id="UP000322699">
    <property type="component" value="Unassembled WGS sequence"/>
</dbReference>
<keyword evidence="2" id="KW-1185">Reference proteome</keyword>
<sequence length="544" mass="60524">MVTHEFKQYRASRRHGDVMIQPPLHAAGGIAAANRRRFSQHDHPDDAAMFAALRPRARKQMIEDALRYTSAYRDVEWAKGRLASFGTNIPTVFMAGHQPTIFHPGVWFKNFALSHLGAVHGALPINLVIDNDVSSSSSIRVPSVDLESGDVRRTTVAYDDAGGGVPFEQTTIRDLETFNDFDTSVIEAMGDVGHDPCITPLWKHAREAVARCGVAGCALAQARHVLEADVGLRTLEMPLGVLCRGSAFAEFLLTILTDLPRFKACYNEQTDLYRVAHGIRSSAHPVPHLEADGDWIESPLWVYGNDSPSRKAVWVKRTGDELILSDSPDAVASSRGRSITIDVSHRKLAAEQLANLVDPNFKLRPRALITTMYARLILSDLFIHGIGGGKYDQLGDRIIEDFYGVKSPEFMVISATILLPAARTDREPQKIGELKRQIRDTYYQPERSIDLSSGGESSQALLVAKKRELLANVPEQNKKAWHDRVSEINAKLSSELESVRDELRLRLVEAEKAEASESILASREHPFCVFELNDLVQTYRKMLA</sequence>
<dbReference type="RefSeq" id="WP_068264671.1">
    <property type="nucleotide sequence ID" value="NZ_LWSK01000066.1"/>
</dbReference>
<reference evidence="1 2" key="1">
    <citation type="submission" date="2019-08" db="EMBL/GenBank/DDBJ databases">
        <title>Deep-cultivation of Planctomycetes and their phenomic and genomic characterization uncovers novel biology.</title>
        <authorList>
            <person name="Wiegand S."/>
            <person name="Jogler M."/>
            <person name="Boedeker C."/>
            <person name="Pinto D."/>
            <person name="Vollmers J."/>
            <person name="Rivas-Marin E."/>
            <person name="Kohn T."/>
            <person name="Peeters S.H."/>
            <person name="Heuer A."/>
            <person name="Rast P."/>
            <person name="Oberbeckmann S."/>
            <person name="Bunk B."/>
            <person name="Jeske O."/>
            <person name="Meyerdierks A."/>
            <person name="Storesund J.E."/>
            <person name="Kallscheuer N."/>
            <person name="Luecker S."/>
            <person name="Lage O.M."/>
            <person name="Pohl T."/>
            <person name="Merkel B.J."/>
            <person name="Hornburger P."/>
            <person name="Mueller R.-W."/>
            <person name="Bruemmer F."/>
            <person name="Labrenz M."/>
            <person name="Spormann A.M."/>
            <person name="Op Den Camp H."/>
            <person name="Overmann J."/>
            <person name="Amann R."/>
            <person name="Jetten M.S.M."/>
            <person name="Mascher T."/>
            <person name="Medema M.H."/>
            <person name="Devos D.P."/>
            <person name="Kaster A.-K."/>
            <person name="Ovreas L."/>
            <person name="Rohde M."/>
            <person name="Galperin M.Y."/>
            <person name="Jogler C."/>
        </authorList>
    </citation>
    <scope>NUCLEOTIDE SEQUENCE [LARGE SCALE GENOMIC DNA]</scope>
    <source>
        <strain evidence="1 2">LF1</strain>
    </source>
</reference>
<organism evidence="1 2">
    <name type="scientific">Rubripirellula obstinata</name>
    <dbReference type="NCBI Taxonomy" id="406547"/>
    <lineage>
        <taxon>Bacteria</taxon>
        <taxon>Pseudomonadati</taxon>
        <taxon>Planctomycetota</taxon>
        <taxon>Planctomycetia</taxon>
        <taxon>Pirellulales</taxon>
        <taxon>Pirellulaceae</taxon>
        <taxon>Rubripirellula</taxon>
    </lineage>
</organism>
<name>A0A5B1CPR6_9BACT</name>